<keyword evidence="3 4" id="KW-0408">Iron</keyword>
<dbReference type="Pfam" id="PF00034">
    <property type="entry name" value="Cytochrom_C"/>
    <property type="match status" value="1"/>
</dbReference>
<gene>
    <name evidence="7" type="ordered locus">KVU_0373</name>
</gene>
<dbReference type="InterPro" id="IPR036909">
    <property type="entry name" value="Cyt_c-like_dom_sf"/>
</dbReference>
<feature type="signal peptide" evidence="5">
    <location>
        <begin position="1"/>
        <end position="22"/>
    </location>
</feature>
<dbReference type="AlphaFoldDB" id="F9Y9W0"/>
<feature type="domain" description="Cytochrome c" evidence="6">
    <location>
        <begin position="27"/>
        <end position="135"/>
    </location>
</feature>
<protein>
    <submittedName>
        <fullName evidence="7">Cytochrome c family protein</fullName>
    </submittedName>
</protein>
<evidence type="ECO:0000256" key="4">
    <source>
        <dbReference type="PROSITE-ProRule" id="PRU00433"/>
    </source>
</evidence>
<dbReference type="GO" id="GO:0009055">
    <property type="term" value="F:electron transfer activity"/>
    <property type="evidence" value="ECO:0007669"/>
    <property type="project" value="InterPro"/>
</dbReference>
<evidence type="ECO:0000256" key="3">
    <source>
        <dbReference type="ARBA" id="ARBA00023004"/>
    </source>
</evidence>
<dbReference type="PROSITE" id="PS51007">
    <property type="entry name" value="CYTC"/>
    <property type="match status" value="1"/>
</dbReference>
<proteinExistence type="predicted"/>
<dbReference type="GO" id="GO:0046872">
    <property type="term" value="F:metal ion binding"/>
    <property type="evidence" value="ECO:0007669"/>
    <property type="project" value="UniProtKB-KW"/>
</dbReference>
<keyword evidence="2 4" id="KW-0479">Metal-binding</keyword>
<evidence type="ECO:0000259" key="6">
    <source>
        <dbReference type="PROSITE" id="PS51007"/>
    </source>
</evidence>
<dbReference type="eggNOG" id="COG2010">
    <property type="taxonomic scope" value="Bacteria"/>
</dbReference>
<keyword evidence="8" id="KW-1185">Reference proteome</keyword>
<accession>F9Y9W0</accession>
<dbReference type="InterPro" id="IPR009056">
    <property type="entry name" value="Cyt_c-like_dom"/>
</dbReference>
<dbReference type="KEGG" id="kvl:KVU_0373"/>
<name>F9Y9W0_KETVW</name>
<evidence type="ECO:0000256" key="5">
    <source>
        <dbReference type="SAM" id="SignalP"/>
    </source>
</evidence>
<dbReference type="GO" id="GO:0020037">
    <property type="term" value="F:heme binding"/>
    <property type="evidence" value="ECO:0007669"/>
    <property type="project" value="InterPro"/>
</dbReference>
<dbReference type="OrthoDB" id="335174at2"/>
<evidence type="ECO:0000313" key="7">
    <source>
        <dbReference type="EMBL" id="AEM40212.1"/>
    </source>
</evidence>
<dbReference type="SUPFAM" id="SSF46626">
    <property type="entry name" value="Cytochrome c"/>
    <property type="match status" value="1"/>
</dbReference>
<evidence type="ECO:0000256" key="1">
    <source>
        <dbReference type="ARBA" id="ARBA00022617"/>
    </source>
</evidence>
<sequence length="136" mass="13856">MNSTSIPLVAALALVPLIAACAAFMPEREFDGAQMFAQNCAACHGADGTGSRAMGIAMEPPATDLTRIATRNGGTFPWNSVMSTIDGFGQGGHNGAMPAFGDGDLGEPVLIENNGVSTPVPAGLLAVANYVYGLQK</sequence>
<reference evidence="7 8" key="1">
    <citation type="journal article" date="2011" name="J. Bacteriol.">
        <title>Complete genome sequence of the industrial strain Ketogulonicigenium vulgare WSH-001.</title>
        <authorList>
            <person name="Liu L."/>
            <person name="Li Y."/>
            <person name="Zhang J."/>
            <person name="Zhou Z."/>
            <person name="Liu J."/>
            <person name="Li X."/>
            <person name="Zhou J."/>
            <person name="Du G."/>
            <person name="Wang L."/>
            <person name="Chen J."/>
        </authorList>
    </citation>
    <scope>NUCLEOTIDE SEQUENCE [LARGE SCALE GENOMIC DNA]</scope>
    <source>
        <strain evidence="7 8">WSH-001</strain>
    </source>
</reference>
<evidence type="ECO:0000313" key="8">
    <source>
        <dbReference type="Proteomes" id="UP000000692"/>
    </source>
</evidence>
<keyword evidence="1 4" id="KW-0349">Heme</keyword>
<evidence type="ECO:0000256" key="2">
    <source>
        <dbReference type="ARBA" id="ARBA00022723"/>
    </source>
</evidence>
<keyword evidence="5" id="KW-0732">Signal</keyword>
<dbReference type="EMBL" id="CP002018">
    <property type="protein sequence ID" value="AEM40212.1"/>
    <property type="molecule type" value="Genomic_DNA"/>
</dbReference>
<feature type="chain" id="PRO_5003395890" evidence="5">
    <location>
        <begin position="23"/>
        <end position="136"/>
    </location>
</feature>
<dbReference type="Gene3D" id="1.10.760.10">
    <property type="entry name" value="Cytochrome c-like domain"/>
    <property type="match status" value="1"/>
</dbReference>
<dbReference type="RefSeq" id="WP_013383643.1">
    <property type="nucleotide sequence ID" value="NC_017384.1"/>
</dbReference>
<dbReference type="Proteomes" id="UP000000692">
    <property type="component" value="Chromosome"/>
</dbReference>
<dbReference type="HOGENOM" id="CLU_131567_1_0_5"/>
<organism evidence="7 8">
    <name type="scientific">Ketogulonicigenium vulgare (strain WSH-001)</name>
    <dbReference type="NCBI Taxonomy" id="759362"/>
    <lineage>
        <taxon>Bacteria</taxon>
        <taxon>Pseudomonadati</taxon>
        <taxon>Pseudomonadota</taxon>
        <taxon>Alphaproteobacteria</taxon>
        <taxon>Rhodobacterales</taxon>
        <taxon>Roseobacteraceae</taxon>
        <taxon>Ketogulonicigenium</taxon>
    </lineage>
</organism>